<organism evidence="2 3">
    <name type="scientific">Panagrolaimus superbus</name>
    <dbReference type="NCBI Taxonomy" id="310955"/>
    <lineage>
        <taxon>Eukaryota</taxon>
        <taxon>Metazoa</taxon>
        <taxon>Ecdysozoa</taxon>
        <taxon>Nematoda</taxon>
        <taxon>Chromadorea</taxon>
        <taxon>Rhabditida</taxon>
        <taxon>Tylenchina</taxon>
        <taxon>Panagrolaimomorpha</taxon>
        <taxon>Panagrolaimoidea</taxon>
        <taxon>Panagrolaimidae</taxon>
        <taxon>Panagrolaimus</taxon>
    </lineage>
</organism>
<reference evidence="3" key="1">
    <citation type="submission" date="2022-11" db="UniProtKB">
        <authorList>
            <consortium name="WormBaseParasite"/>
        </authorList>
    </citation>
    <scope>IDENTIFICATION</scope>
</reference>
<dbReference type="WBParaSite" id="PSU_v2.g11029.t1">
    <property type="protein sequence ID" value="PSU_v2.g11029.t1"/>
    <property type="gene ID" value="PSU_v2.g11029"/>
</dbReference>
<keyword evidence="1" id="KW-0472">Membrane</keyword>
<evidence type="ECO:0000313" key="2">
    <source>
        <dbReference type="Proteomes" id="UP000887577"/>
    </source>
</evidence>
<feature type="transmembrane region" description="Helical" evidence="1">
    <location>
        <begin position="7"/>
        <end position="26"/>
    </location>
</feature>
<keyword evidence="1" id="KW-1133">Transmembrane helix</keyword>
<keyword evidence="1" id="KW-0812">Transmembrane</keyword>
<accession>A0A914XST1</accession>
<feature type="transmembrane region" description="Helical" evidence="1">
    <location>
        <begin position="32"/>
        <end position="54"/>
    </location>
</feature>
<dbReference type="AlphaFoldDB" id="A0A914XST1"/>
<protein>
    <submittedName>
        <fullName evidence="3">Uncharacterized protein</fullName>
    </submittedName>
</protein>
<proteinExistence type="predicted"/>
<evidence type="ECO:0000313" key="3">
    <source>
        <dbReference type="WBParaSite" id="PSU_v2.g11029.t1"/>
    </source>
</evidence>
<sequence>MEEKEFYFFWEFIIFTTVFNILARILNRCNFYLIGAFGFIILSLTQCICFIFFIKNSINDFSNQSENGKLLQNKK</sequence>
<name>A0A914XST1_9BILA</name>
<keyword evidence="2" id="KW-1185">Reference proteome</keyword>
<dbReference type="Proteomes" id="UP000887577">
    <property type="component" value="Unplaced"/>
</dbReference>
<evidence type="ECO:0000256" key="1">
    <source>
        <dbReference type="SAM" id="Phobius"/>
    </source>
</evidence>